<dbReference type="HOGENOM" id="CLU_110778_0_1_1"/>
<keyword evidence="3" id="KW-1133">Transmembrane helix</keyword>
<dbReference type="Proteomes" id="UP000054538">
    <property type="component" value="Unassembled WGS sequence"/>
</dbReference>
<keyword evidence="2" id="KW-0812">Transmembrane</keyword>
<dbReference type="Pfam" id="PF01124">
    <property type="entry name" value="MAPEG"/>
    <property type="match status" value="1"/>
</dbReference>
<keyword evidence="6" id="KW-1185">Reference proteome</keyword>
<accession>A0A0D0EAE9</accession>
<name>A0A0D0EAE9_9AGAM</name>
<evidence type="ECO:0000256" key="2">
    <source>
        <dbReference type="ARBA" id="ARBA00022692"/>
    </source>
</evidence>
<evidence type="ECO:0000256" key="1">
    <source>
        <dbReference type="ARBA" id="ARBA00004370"/>
    </source>
</evidence>
<reference evidence="6" key="2">
    <citation type="submission" date="2015-01" db="EMBL/GenBank/DDBJ databases">
        <title>Evolutionary Origins and Diversification of the Mycorrhizal Mutualists.</title>
        <authorList>
            <consortium name="DOE Joint Genome Institute"/>
            <consortium name="Mycorrhizal Genomics Consortium"/>
            <person name="Kohler A."/>
            <person name="Kuo A."/>
            <person name="Nagy L.G."/>
            <person name="Floudas D."/>
            <person name="Copeland A."/>
            <person name="Barry K.W."/>
            <person name="Cichocki N."/>
            <person name="Veneault-Fourrey C."/>
            <person name="LaButti K."/>
            <person name="Lindquist E.A."/>
            <person name="Lipzen A."/>
            <person name="Lundell T."/>
            <person name="Morin E."/>
            <person name="Murat C."/>
            <person name="Riley R."/>
            <person name="Ohm R."/>
            <person name="Sun H."/>
            <person name="Tunlid A."/>
            <person name="Henrissat B."/>
            <person name="Grigoriev I.V."/>
            <person name="Hibbett D.S."/>
            <person name="Martin F."/>
        </authorList>
    </citation>
    <scope>NUCLEOTIDE SEQUENCE [LARGE SCALE GENOMIC DNA]</scope>
    <source>
        <strain evidence="6">Ve08.2h10</strain>
    </source>
</reference>
<protein>
    <submittedName>
        <fullName evidence="5">Uncharacterized protein</fullName>
    </submittedName>
</protein>
<dbReference type="AlphaFoldDB" id="A0A0D0EAE9"/>
<sequence>MWALAYLPGFLKNFTIDRSVGYDNVTPRGNLARVRDADVAALVKRMDGAHQNGLEALPLWISAVLAGTITHVDTHTMNVSAATFIALRTAYVYVYVTSKTPLQGLLRTALWLGSTGVAMRLLVKAASTLSS</sequence>
<keyword evidence="4" id="KW-0472">Membrane</keyword>
<dbReference type="SUPFAM" id="SSF161084">
    <property type="entry name" value="MAPEG domain-like"/>
    <property type="match status" value="1"/>
</dbReference>
<comment type="subcellular location">
    <subcellularLocation>
        <location evidence="1">Membrane</location>
    </subcellularLocation>
</comment>
<reference evidence="5 6" key="1">
    <citation type="submission" date="2014-04" db="EMBL/GenBank/DDBJ databases">
        <authorList>
            <consortium name="DOE Joint Genome Institute"/>
            <person name="Kuo A."/>
            <person name="Kohler A."/>
            <person name="Jargeat P."/>
            <person name="Nagy L.G."/>
            <person name="Floudas D."/>
            <person name="Copeland A."/>
            <person name="Barry K.W."/>
            <person name="Cichocki N."/>
            <person name="Veneault-Fourrey C."/>
            <person name="LaButti K."/>
            <person name="Lindquist E.A."/>
            <person name="Lipzen A."/>
            <person name="Lundell T."/>
            <person name="Morin E."/>
            <person name="Murat C."/>
            <person name="Sun H."/>
            <person name="Tunlid A."/>
            <person name="Henrissat B."/>
            <person name="Grigoriev I.V."/>
            <person name="Hibbett D.S."/>
            <person name="Martin F."/>
            <person name="Nordberg H.P."/>
            <person name="Cantor M.N."/>
            <person name="Hua S.X."/>
        </authorList>
    </citation>
    <scope>NUCLEOTIDE SEQUENCE [LARGE SCALE GENOMIC DNA]</scope>
    <source>
        <strain evidence="5 6">Ve08.2h10</strain>
    </source>
</reference>
<gene>
    <name evidence="5" type="ORF">PAXRUDRAFT_10756</name>
</gene>
<dbReference type="OrthoDB" id="2122304at2759"/>
<dbReference type="InterPro" id="IPR001129">
    <property type="entry name" value="Membr-assoc_MAPEG"/>
</dbReference>
<dbReference type="PANTHER" id="PTHR35371">
    <property type="entry name" value="INNER MEMBRANE PROTEIN"/>
    <property type="match status" value="1"/>
</dbReference>
<dbReference type="Gene3D" id="1.20.120.550">
    <property type="entry name" value="Membrane associated eicosanoid/glutathione metabolism-like domain"/>
    <property type="match status" value="1"/>
</dbReference>
<evidence type="ECO:0000256" key="3">
    <source>
        <dbReference type="ARBA" id="ARBA00022989"/>
    </source>
</evidence>
<dbReference type="EMBL" id="KN824981">
    <property type="protein sequence ID" value="KIK96540.1"/>
    <property type="molecule type" value="Genomic_DNA"/>
</dbReference>
<dbReference type="InParanoid" id="A0A0D0EAE9"/>
<dbReference type="GO" id="GO:0016020">
    <property type="term" value="C:membrane"/>
    <property type="evidence" value="ECO:0007669"/>
    <property type="project" value="UniProtKB-SubCell"/>
</dbReference>
<dbReference type="InterPro" id="IPR023352">
    <property type="entry name" value="MAPEG-like_dom_sf"/>
</dbReference>
<proteinExistence type="predicted"/>
<organism evidence="5 6">
    <name type="scientific">Paxillus rubicundulus Ve08.2h10</name>
    <dbReference type="NCBI Taxonomy" id="930991"/>
    <lineage>
        <taxon>Eukaryota</taxon>
        <taxon>Fungi</taxon>
        <taxon>Dikarya</taxon>
        <taxon>Basidiomycota</taxon>
        <taxon>Agaricomycotina</taxon>
        <taxon>Agaricomycetes</taxon>
        <taxon>Agaricomycetidae</taxon>
        <taxon>Boletales</taxon>
        <taxon>Paxilineae</taxon>
        <taxon>Paxillaceae</taxon>
        <taxon>Paxillus</taxon>
    </lineage>
</organism>
<evidence type="ECO:0000256" key="4">
    <source>
        <dbReference type="ARBA" id="ARBA00023136"/>
    </source>
</evidence>
<evidence type="ECO:0000313" key="5">
    <source>
        <dbReference type="EMBL" id="KIK96540.1"/>
    </source>
</evidence>
<dbReference type="PANTHER" id="PTHR35371:SF1">
    <property type="entry name" value="BLR7753 PROTEIN"/>
    <property type="match status" value="1"/>
</dbReference>
<evidence type="ECO:0000313" key="6">
    <source>
        <dbReference type="Proteomes" id="UP000054538"/>
    </source>
</evidence>